<evidence type="ECO:0000256" key="1">
    <source>
        <dbReference type="SAM" id="MobiDB-lite"/>
    </source>
</evidence>
<evidence type="ECO:0000256" key="2">
    <source>
        <dbReference type="SAM" id="Phobius"/>
    </source>
</evidence>
<dbReference type="GO" id="GO:0004523">
    <property type="term" value="F:RNA-DNA hybrid ribonuclease activity"/>
    <property type="evidence" value="ECO:0007669"/>
    <property type="project" value="InterPro"/>
</dbReference>
<proteinExistence type="predicted"/>
<comment type="caution">
    <text evidence="4">The sequence shown here is derived from an EMBL/GenBank/DDBJ whole genome shotgun (WGS) entry which is preliminary data.</text>
</comment>
<dbReference type="AlphaFoldDB" id="A0A4Y2IB72"/>
<protein>
    <recommendedName>
        <fullName evidence="3">RNase H type-1 domain-containing protein</fullName>
    </recommendedName>
</protein>
<evidence type="ECO:0000313" key="4">
    <source>
        <dbReference type="EMBL" id="GBM74306.1"/>
    </source>
</evidence>
<keyword evidence="5" id="KW-1185">Reference proteome</keyword>
<accession>A0A4Y2IB72</accession>
<dbReference type="Pfam" id="PF00075">
    <property type="entry name" value="RNase_H"/>
    <property type="match status" value="1"/>
</dbReference>
<dbReference type="InterPro" id="IPR002156">
    <property type="entry name" value="RNaseH_domain"/>
</dbReference>
<feature type="region of interest" description="Disordered" evidence="1">
    <location>
        <begin position="80"/>
        <end position="105"/>
    </location>
</feature>
<evidence type="ECO:0000259" key="3">
    <source>
        <dbReference type="PROSITE" id="PS50879"/>
    </source>
</evidence>
<feature type="transmembrane region" description="Helical" evidence="2">
    <location>
        <begin position="27"/>
        <end position="48"/>
    </location>
</feature>
<gene>
    <name evidence="4" type="ORF">AVEN_207229_1</name>
</gene>
<reference evidence="4 5" key="1">
    <citation type="journal article" date="2019" name="Sci. Rep.">
        <title>Orb-weaving spider Araneus ventricosus genome elucidates the spidroin gene catalogue.</title>
        <authorList>
            <person name="Kono N."/>
            <person name="Nakamura H."/>
            <person name="Ohtoshi R."/>
            <person name="Moran D.A.P."/>
            <person name="Shinohara A."/>
            <person name="Yoshida Y."/>
            <person name="Fujiwara M."/>
            <person name="Mori M."/>
            <person name="Tomita M."/>
            <person name="Arakawa K."/>
        </authorList>
    </citation>
    <scope>NUCLEOTIDE SEQUENCE [LARGE SCALE GENOMIC DNA]</scope>
</reference>
<dbReference type="EMBL" id="BGPR01002488">
    <property type="protein sequence ID" value="GBM74306.1"/>
    <property type="molecule type" value="Genomic_DNA"/>
</dbReference>
<dbReference type="GO" id="GO:0003676">
    <property type="term" value="F:nucleic acid binding"/>
    <property type="evidence" value="ECO:0007669"/>
    <property type="project" value="InterPro"/>
</dbReference>
<dbReference type="InterPro" id="IPR036397">
    <property type="entry name" value="RNaseH_sf"/>
</dbReference>
<name>A0A4Y2IB72_ARAVE</name>
<dbReference type="Proteomes" id="UP000499080">
    <property type="component" value="Unassembled WGS sequence"/>
</dbReference>
<dbReference type="CDD" id="cd09276">
    <property type="entry name" value="Rnase_HI_RT_non_LTR"/>
    <property type="match status" value="1"/>
</dbReference>
<dbReference type="Gene3D" id="3.30.420.10">
    <property type="entry name" value="Ribonuclease H-like superfamily/Ribonuclease H"/>
    <property type="match status" value="1"/>
</dbReference>
<sequence length="369" mass="41354">MEEMEENSNGELFQRAARDWSSNIDKFSVKAGFLLTHFLLTVILYRLILRAAFQSGLRILRGPRCLVIRFRLWNRRVPLSKPDSTDESQGMSQLRGKRRKVDPTGGRKGTIDLIFQRVEMAERIYRAIGGDIVILEETVGGDGLVVWFQPRGRRVPGSKPDSTEEPPCKRAWCMPNPSGRNVGSLERRLPVQVSPPPSDRGSKLRGPSKIALLLLQNGTFLNPDNCSVFRSELLTIREALDFALRLETSDTYILTNSKSSIQYLKNWPKIPEKTGQEIISKIVTLSQKSRVCIQWIPSHVGVFGNEVADLLAKEGSALPFAASGELVASEIFFIHRAKANSTWKVPRAHEWYAGNRPGLSLQSEGTRSA</sequence>
<dbReference type="InterPro" id="IPR012337">
    <property type="entry name" value="RNaseH-like_sf"/>
</dbReference>
<keyword evidence="2" id="KW-1133">Transmembrane helix</keyword>
<keyword evidence="2" id="KW-0472">Membrane</keyword>
<organism evidence="4 5">
    <name type="scientific">Araneus ventricosus</name>
    <name type="common">Orbweaver spider</name>
    <name type="synonym">Epeira ventricosa</name>
    <dbReference type="NCBI Taxonomy" id="182803"/>
    <lineage>
        <taxon>Eukaryota</taxon>
        <taxon>Metazoa</taxon>
        <taxon>Ecdysozoa</taxon>
        <taxon>Arthropoda</taxon>
        <taxon>Chelicerata</taxon>
        <taxon>Arachnida</taxon>
        <taxon>Araneae</taxon>
        <taxon>Araneomorphae</taxon>
        <taxon>Entelegynae</taxon>
        <taxon>Araneoidea</taxon>
        <taxon>Araneidae</taxon>
        <taxon>Araneus</taxon>
    </lineage>
</organism>
<dbReference type="PROSITE" id="PS50879">
    <property type="entry name" value="RNASE_H_1"/>
    <property type="match status" value="1"/>
</dbReference>
<dbReference type="SUPFAM" id="SSF53098">
    <property type="entry name" value="Ribonuclease H-like"/>
    <property type="match status" value="1"/>
</dbReference>
<feature type="domain" description="RNase H type-1" evidence="3">
    <location>
        <begin position="191"/>
        <end position="317"/>
    </location>
</feature>
<keyword evidence="2" id="KW-0812">Transmembrane</keyword>
<evidence type="ECO:0000313" key="5">
    <source>
        <dbReference type="Proteomes" id="UP000499080"/>
    </source>
</evidence>